<protein>
    <submittedName>
        <fullName evidence="2">Uncharacterized protein</fullName>
    </submittedName>
</protein>
<accession>A0A0F9DW42</accession>
<name>A0A0F9DW42_9ZZZZ</name>
<evidence type="ECO:0000313" key="2">
    <source>
        <dbReference type="EMBL" id="KKL16063.1"/>
    </source>
</evidence>
<comment type="caution">
    <text evidence="2">The sequence shown here is derived from an EMBL/GenBank/DDBJ whole genome shotgun (WGS) entry which is preliminary data.</text>
</comment>
<proteinExistence type="predicted"/>
<reference evidence="2" key="1">
    <citation type="journal article" date="2015" name="Nature">
        <title>Complex archaea that bridge the gap between prokaryotes and eukaryotes.</title>
        <authorList>
            <person name="Spang A."/>
            <person name="Saw J.H."/>
            <person name="Jorgensen S.L."/>
            <person name="Zaremba-Niedzwiedzka K."/>
            <person name="Martijn J."/>
            <person name="Lind A.E."/>
            <person name="van Eijk R."/>
            <person name="Schleper C."/>
            <person name="Guy L."/>
            <person name="Ettema T.J."/>
        </authorList>
    </citation>
    <scope>NUCLEOTIDE SEQUENCE</scope>
</reference>
<organism evidence="2">
    <name type="scientific">marine sediment metagenome</name>
    <dbReference type="NCBI Taxonomy" id="412755"/>
    <lineage>
        <taxon>unclassified sequences</taxon>
        <taxon>metagenomes</taxon>
        <taxon>ecological metagenomes</taxon>
    </lineage>
</organism>
<feature type="region of interest" description="Disordered" evidence="1">
    <location>
        <begin position="63"/>
        <end position="85"/>
    </location>
</feature>
<gene>
    <name evidence="2" type="ORF">LCGC14_2499330</name>
</gene>
<evidence type="ECO:0000256" key="1">
    <source>
        <dbReference type="SAM" id="MobiDB-lite"/>
    </source>
</evidence>
<feature type="non-terminal residue" evidence="2">
    <location>
        <position position="1"/>
    </location>
</feature>
<sequence>KFISICIECQEELTIEFTVDQYEELSKYVLCNKNPDHITRETERIYTPTRVEFRGEGFTGAGGVHAKMDKAKRKKDLSENSGVEI</sequence>
<dbReference type="AlphaFoldDB" id="A0A0F9DW42"/>
<dbReference type="EMBL" id="LAZR01039812">
    <property type="protein sequence ID" value="KKL16063.1"/>
    <property type="molecule type" value="Genomic_DNA"/>
</dbReference>